<accession>A0A1B0AY52</accession>
<dbReference type="VEuPathDB" id="VectorBase:GPPI012615"/>
<dbReference type="Proteomes" id="UP000092460">
    <property type="component" value="Unassembled WGS sequence"/>
</dbReference>
<organism evidence="1 2">
    <name type="scientific">Glossina palpalis gambiensis</name>
    <dbReference type="NCBI Taxonomy" id="67801"/>
    <lineage>
        <taxon>Eukaryota</taxon>
        <taxon>Metazoa</taxon>
        <taxon>Ecdysozoa</taxon>
        <taxon>Arthropoda</taxon>
        <taxon>Hexapoda</taxon>
        <taxon>Insecta</taxon>
        <taxon>Pterygota</taxon>
        <taxon>Neoptera</taxon>
        <taxon>Endopterygota</taxon>
        <taxon>Diptera</taxon>
        <taxon>Brachycera</taxon>
        <taxon>Muscomorpha</taxon>
        <taxon>Hippoboscoidea</taxon>
        <taxon>Glossinidae</taxon>
        <taxon>Glossina</taxon>
    </lineage>
</organism>
<reference evidence="2" key="1">
    <citation type="submission" date="2015-01" db="EMBL/GenBank/DDBJ databases">
        <authorList>
            <person name="Aksoy S."/>
            <person name="Warren W."/>
            <person name="Wilson R.K."/>
        </authorList>
    </citation>
    <scope>NUCLEOTIDE SEQUENCE [LARGE SCALE GENOMIC DNA]</scope>
    <source>
        <strain evidence="2">IAEA</strain>
    </source>
</reference>
<protein>
    <submittedName>
        <fullName evidence="1">Uncharacterized protein</fullName>
    </submittedName>
</protein>
<keyword evidence="2" id="KW-1185">Reference proteome</keyword>
<sequence length="261" mass="28773">MLNYSVHYRDSFMVLRTGEGFLIRLVLVQLLGFRKGFPTFINTSPVLLSAVRLAKVVGAEMVFALFNEFISLALLLRDMDVPPFNGLTDRIAVAAGVATADKLLLSDLSLLLFSSLIDIDDGVRCMDNETGIVVITSLVSKPEAVVVMVGICVVAIGKIFNVAAVSVELVVKGNDSVVMFEVHPCDNAPKPLYRTVNMKTFNRYVGHFHISNCAEILHKFFSYDDNAMCISVDACEKRRTQTVDISCITVCLIMIILNQMP</sequence>
<dbReference type="AlphaFoldDB" id="A0A1B0AY52"/>
<evidence type="ECO:0000313" key="2">
    <source>
        <dbReference type="Proteomes" id="UP000092460"/>
    </source>
</evidence>
<name>A0A1B0AY52_9MUSC</name>
<dbReference type="EMBL" id="JXJN01005546">
    <property type="status" value="NOT_ANNOTATED_CDS"/>
    <property type="molecule type" value="Genomic_DNA"/>
</dbReference>
<dbReference type="EnsemblMetazoa" id="GPPI012615-RA">
    <property type="protein sequence ID" value="GPPI012615-PA"/>
    <property type="gene ID" value="GPPI012615"/>
</dbReference>
<proteinExistence type="predicted"/>
<evidence type="ECO:0000313" key="1">
    <source>
        <dbReference type="EnsemblMetazoa" id="GPPI012615-PA"/>
    </source>
</evidence>
<reference evidence="1" key="2">
    <citation type="submission" date="2020-05" db="UniProtKB">
        <authorList>
            <consortium name="EnsemblMetazoa"/>
        </authorList>
    </citation>
    <scope>IDENTIFICATION</scope>
    <source>
        <strain evidence="1">IAEA</strain>
    </source>
</reference>